<gene>
    <name evidence="2" type="ORF">ENKNEFLB_02234</name>
</gene>
<dbReference type="RefSeq" id="WP_214055491.1">
    <property type="nucleotide sequence ID" value="NZ_CP075371.1"/>
</dbReference>
<evidence type="ECO:0000313" key="2">
    <source>
        <dbReference type="EMBL" id="QVT79844.1"/>
    </source>
</evidence>
<evidence type="ECO:0000313" key="3">
    <source>
        <dbReference type="Proteomes" id="UP000679307"/>
    </source>
</evidence>
<organism evidence="2 3">
    <name type="scientific">Nocardioides aquaticus</name>
    <dbReference type="NCBI Taxonomy" id="160826"/>
    <lineage>
        <taxon>Bacteria</taxon>
        <taxon>Bacillati</taxon>
        <taxon>Actinomycetota</taxon>
        <taxon>Actinomycetes</taxon>
        <taxon>Propionibacteriales</taxon>
        <taxon>Nocardioidaceae</taxon>
        <taxon>Nocardioides</taxon>
    </lineage>
</organism>
<dbReference type="Proteomes" id="UP000679307">
    <property type="component" value="Chromosome"/>
</dbReference>
<dbReference type="Pfam" id="PF02720">
    <property type="entry name" value="DUF222"/>
    <property type="match status" value="1"/>
</dbReference>
<name>A0ABX8EH53_9ACTN</name>
<dbReference type="InterPro" id="IPR003615">
    <property type="entry name" value="HNH_nuc"/>
</dbReference>
<dbReference type="InterPro" id="IPR003870">
    <property type="entry name" value="DUF222"/>
</dbReference>
<accession>A0ABX8EH53</accession>
<proteinExistence type="predicted"/>
<feature type="domain" description="DUF222" evidence="1">
    <location>
        <begin position="47"/>
        <end position="360"/>
    </location>
</feature>
<keyword evidence="3" id="KW-1185">Reference proteome</keyword>
<reference evidence="2 3" key="1">
    <citation type="submission" date="2021-05" db="EMBL/GenBank/DDBJ databases">
        <title>Complete genome of Nocardioides aquaticus KCTC 9944T isolated from meromictic and hypersaline Ekho Lake, Antarctica.</title>
        <authorList>
            <person name="Hwang K."/>
            <person name="Kim K.M."/>
            <person name="Choe H."/>
        </authorList>
    </citation>
    <scope>NUCLEOTIDE SEQUENCE [LARGE SCALE GENOMIC DNA]</scope>
    <source>
        <strain evidence="2 3">KCTC 9944</strain>
    </source>
</reference>
<evidence type="ECO:0000259" key="1">
    <source>
        <dbReference type="Pfam" id="PF02720"/>
    </source>
</evidence>
<protein>
    <recommendedName>
        <fullName evidence="1">DUF222 domain-containing protein</fullName>
    </recommendedName>
</protein>
<dbReference type="EMBL" id="CP075371">
    <property type="protein sequence ID" value="QVT79844.1"/>
    <property type="molecule type" value="Genomic_DNA"/>
</dbReference>
<sequence>MATDNDTTTAHPVPAGVRALSASVTALAERPLFALDAATTRQTIVALSELKSRLAAYEYAVLAHAEEVQVGADTGCTSTGVWAANATRSPKNVTAAQVKLATALESRWHRVRDALADGVMNPDQVRVVVNALEDLPDDLDAALLVQAEEALVAYAVEFAPTELKQLGAHILTLIAPQVGEEIDRKRLEAAEAKAAQKRRFTLSFDGHGTAHGRFTIPEVQGQMLQKLLHGFAAPGHVNCTSASDDPEGGKREWVKGRPSAQKLGEAFCELIENYPRTSAPKVGGTSATVVVATFLKDLQDGLGTATLDTGGEMTVAQVRRLACEAEIIPVVLGGDGEILDLGDGKRLFSTPQRIAIALRDTTCTARGCDWPAYLCHFHHDTWVSKGGKTDLKDGRLLCPHHHARAHDPTYDMTVHADNEVTFHRRT</sequence>
<dbReference type="CDD" id="cd00085">
    <property type="entry name" value="HNHc"/>
    <property type="match status" value="1"/>
</dbReference>